<evidence type="ECO:0000313" key="2">
    <source>
        <dbReference type="Proteomes" id="UP000076964"/>
    </source>
</evidence>
<dbReference type="OrthoDB" id="9817726at2"/>
<gene>
    <name evidence="1" type="ORF">TH606_07700</name>
</gene>
<keyword evidence="2" id="KW-1185">Reference proteome</keyword>
<accession>A0A177E5N9</accession>
<dbReference type="STRING" id="1795632.TH606_07700"/>
<name>A0A177E5N9_9BACT</name>
<reference evidence="1 2" key="1">
    <citation type="submission" date="2016-02" db="EMBL/GenBank/DDBJ databases">
        <title>Draft genome sequence of Thermodesulfatator sp. S606.</title>
        <authorList>
            <person name="Lai Q."/>
            <person name="Cao J."/>
            <person name="Dupont S."/>
            <person name="Shao Z."/>
            <person name="Jebbar M."/>
            <person name="Alain K."/>
        </authorList>
    </citation>
    <scope>NUCLEOTIDE SEQUENCE [LARGE SCALE GENOMIC DNA]</scope>
    <source>
        <strain evidence="1 2">S606</strain>
    </source>
</reference>
<comment type="caution">
    <text evidence="1">The sequence shown here is derived from an EMBL/GenBank/DDBJ whole genome shotgun (WGS) entry which is preliminary data.</text>
</comment>
<evidence type="ECO:0000313" key="1">
    <source>
        <dbReference type="EMBL" id="OAG27283.1"/>
    </source>
</evidence>
<organism evidence="1 2">
    <name type="scientific">Thermodesulfatator autotrophicus</name>
    <dbReference type="NCBI Taxonomy" id="1795632"/>
    <lineage>
        <taxon>Bacteria</taxon>
        <taxon>Pseudomonadati</taxon>
        <taxon>Thermodesulfobacteriota</taxon>
        <taxon>Thermodesulfobacteria</taxon>
        <taxon>Thermodesulfobacteriales</taxon>
        <taxon>Thermodesulfatatoraceae</taxon>
        <taxon>Thermodesulfatator</taxon>
    </lineage>
</organism>
<protein>
    <submittedName>
        <fullName evidence="1">Uncharacterized protein</fullName>
    </submittedName>
</protein>
<sequence length="409" mass="46728">MRNLFILLFFVFFVLTNAYAYEVTSIEFSDIAIEHPETQTVELGAVTDRFPVETPIIHALVHLKGVGRNDSVLIRWVRNDALPKPNTTLAEIELKLAPYTKLFHIYYNNSDFQLPKGRYSLELYSNSKLLAKKSFVLYSPEHEKADRKPLYKIPGISEIYLARDVKTHDDGSVTPIGVSDHFPNSQHNIYVVIPYKNLKAGIPYSIEWIIVDDGINRNKILYKKEGIIRHAGKIPEGTIVANIHLPRDWPNGIFEVVFRLDGKPLLRKQYTIGDVSKLAKAGAQSEVESVDKHFQKQLITRLANWMLASIEKRDLKPLYEHSVHSWRDSTDWIALKRGFQGIFNAPLKWEEIFAQTPKLLPLKRLANGAIRLQAIYPGINSVDVLLEGTFYKEGGEWRLLGFALEPVNP</sequence>
<dbReference type="EMBL" id="LSFI01000034">
    <property type="protein sequence ID" value="OAG27283.1"/>
    <property type="molecule type" value="Genomic_DNA"/>
</dbReference>
<dbReference type="AlphaFoldDB" id="A0A177E5N9"/>
<dbReference type="RefSeq" id="WP_068542596.1">
    <property type="nucleotide sequence ID" value="NZ_LSFI01000034.1"/>
</dbReference>
<proteinExistence type="predicted"/>
<dbReference type="Proteomes" id="UP000076964">
    <property type="component" value="Unassembled WGS sequence"/>
</dbReference>